<evidence type="ECO:0000256" key="3">
    <source>
        <dbReference type="SAM" id="MobiDB-lite"/>
    </source>
</evidence>
<dbReference type="AlphaFoldDB" id="A0AAE0F7U2"/>
<feature type="region of interest" description="Disordered" evidence="3">
    <location>
        <begin position="81"/>
        <end position="197"/>
    </location>
</feature>
<feature type="compositionally biased region" description="Acidic residues" evidence="3">
    <location>
        <begin position="9"/>
        <end position="18"/>
    </location>
</feature>
<feature type="compositionally biased region" description="Basic residues" evidence="3">
    <location>
        <begin position="170"/>
        <end position="185"/>
    </location>
</feature>
<evidence type="ECO:0000256" key="2">
    <source>
        <dbReference type="ARBA" id="ARBA00022833"/>
    </source>
</evidence>
<sequence length="340" mass="37826">MPHVRFDIDDSDLDDEDDKPCMLCGERDSTPENPMLLSDGAAHGDHAHDDAYHARCLHPPISQVNSKGHVIIPKGDWFCPRCTSTPNTLDNSHSQTEDEEEEEATQDEEEEEATQDEQEAETTQDDENEETEQLSKHQLAQRNRRARERAAKEASGKSDNVGSGRDRGGGRQRSRGRGRGRGRSRGRGDASEETVVPCAAEEEDLSGAVTNVGALTQEERDAIVEEGHQAQRGNTSKAFKSGMNKWDHFRRHLENGKRRPGELSELLIDEAGIGNAIRFLKWLEKGSPGHVYSKKAKLSKKILEKAHSALQWIYEGQLIKAGRVPENANQREKPKANLGA</sequence>
<dbReference type="Proteomes" id="UP001190700">
    <property type="component" value="Unassembled WGS sequence"/>
</dbReference>
<dbReference type="GO" id="GO:0008270">
    <property type="term" value="F:zinc ion binding"/>
    <property type="evidence" value="ECO:0007669"/>
    <property type="project" value="UniProtKB-KW"/>
</dbReference>
<dbReference type="GO" id="GO:0000228">
    <property type="term" value="C:nuclear chromosome"/>
    <property type="evidence" value="ECO:0007669"/>
    <property type="project" value="TreeGrafter"/>
</dbReference>
<evidence type="ECO:0008006" key="6">
    <source>
        <dbReference type="Google" id="ProtNLM"/>
    </source>
</evidence>
<evidence type="ECO:0000313" key="5">
    <source>
        <dbReference type="Proteomes" id="UP001190700"/>
    </source>
</evidence>
<feature type="compositionally biased region" description="Polar residues" evidence="3">
    <location>
        <begin position="82"/>
        <end position="94"/>
    </location>
</feature>
<keyword evidence="5" id="KW-1185">Reference proteome</keyword>
<evidence type="ECO:0000313" key="4">
    <source>
        <dbReference type="EMBL" id="KAK3254305.1"/>
    </source>
</evidence>
<feature type="region of interest" description="Disordered" evidence="3">
    <location>
        <begin position="1"/>
        <end position="47"/>
    </location>
</feature>
<dbReference type="GO" id="GO:0006338">
    <property type="term" value="P:chromatin remodeling"/>
    <property type="evidence" value="ECO:0007669"/>
    <property type="project" value="InterPro"/>
</dbReference>
<keyword evidence="2" id="KW-0862">Zinc</keyword>
<dbReference type="PANTHER" id="PTHR46510">
    <property type="entry name" value="BROMODOMAIN ADJACENT TO ZINC FINGER DOMAIN PROTEIN 1A"/>
    <property type="match status" value="1"/>
</dbReference>
<name>A0AAE0F7U2_9CHLO</name>
<dbReference type="GO" id="GO:0045740">
    <property type="term" value="P:positive regulation of DNA replication"/>
    <property type="evidence" value="ECO:0007669"/>
    <property type="project" value="TreeGrafter"/>
</dbReference>
<evidence type="ECO:0000256" key="1">
    <source>
        <dbReference type="ARBA" id="ARBA00022771"/>
    </source>
</evidence>
<reference evidence="4 5" key="1">
    <citation type="journal article" date="2015" name="Genome Biol. Evol.">
        <title>Comparative Genomics of a Bacterivorous Green Alga Reveals Evolutionary Causalities and Consequences of Phago-Mixotrophic Mode of Nutrition.</title>
        <authorList>
            <person name="Burns J.A."/>
            <person name="Paasch A."/>
            <person name="Narechania A."/>
            <person name="Kim E."/>
        </authorList>
    </citation>
    <scope>NUCLEOTIDE SEQUENCE [LARGE SCALE GENOMIC DNA]</scope>
    <source>
        <strain evidence="4 5">PLY_AMNH</strain>
    </source>
</reference>
<dbReference type="GO" id="GO:0003677">
    <property type="term" value="F:DNA binding"/>
    <property type="evidence" value="ECO:0007669"/>
    <property type="project" value="TreeGrafter"/>
</dbReference>
<dbReference type="InterPro" id="IPR011011">
    <property type="entry name" value="Znf_FYVE_PHD"/>
</dbReference>
<dbReference type="SUPFAM" id="SSF57903">
    <property type="entry name" value="FYVE/PHD zinc finger"/>
    <property type="match status" value="1"/>
</dbReference>
<dbReference type="Gene3D" id="3.30.40.10">
    <property type="entry name" value="Zinc/RING finger domain, C3HC4 (zinc finger)"/>
    <property type="match status" value="1"/>
</dbReference>
<dbReference type="GO" id="GO:0031445">
    <property type="term" value="P:regulation of heterochromatin formation"/>
    <property type="evidence" value="ECO:0007669"/>
    <property type="project" value="TreeGrafter"/>
</dbReference>
<dbReference type="EMBL" id="LGRX02023776">
    <property type="protein sequence ID" value="KAK3254305.1"/>
    <property type="molecule type" value="Genomic_DNA"/>
</dbReference>
<dbReference type="InterPro" id="IPR013083">
    <property type="entry name" value="Znf_RING/FYVE/PHD"/>
</dbReference>
<dbReference type="GO" id="GO:0008623">
    <property type="term" value="C:CHRAC"/>
    <property type="evidence" value="ECO:0007669"/>
    <property type="project" value="TreeGrafter"/>
</dbReference>
<organism evidence="4 5">
    <name type="scientific">Cymbomonas tetramitiformis</name>
    <dbReference type="NCBI Taxonomy" id="36881"/>
    <lineage>
        <taxon>Eukaryota</taxon>
        <taxon>Viridiplantae</taxon>
        <taxon>Chlorophyta</taxon>
        <taxon>Pyramimonadophyceae</taxon>
        <taxon>Pyramimonadales</taxon>
        <taxon>Pyramimonadaceae</taxon>
        <taxon>Cymbomonas</taxon>
    </lineage>
</organism>
<protein>
    <recommendedName>
        <fullName evidence="6">PHD-type domain-containing protein</fullName>
    </recommendedName>
</protein>
<keyword evidence="1" id="KW-0863">Zinc-finger</keyword>
<dbReference type="GO" id="GO:0006355">
    <property type="term" value="P:regulation of DNA-templated transcription"/>
    <property type="evidence" value="ECO:0007669"/>
    <property type="project" value="TreeGrafter"/>
</dbReference>
<keyword evidence="1" id="KW-0479">Metal-binding</keyword>
<dbReference type="InterPro" id="IPR047171">
    <property type="entry name" value="BAZ1A"/>
</dbReference>
<comment type="caution">
    <text evidence="4">The sequence shown here is derived from an EMBL/GenBank/DDBJ whole genome shotgun (WGS) entry which is preliminary data.</text>
</comment>
<dbReference type="PANTHER" id="PTHR46510:SF1">
    <property type="entry name" value="BROMODOMAIN ADJACENT TO ZINC FINGER DOMAIN PROTEIN 1A"/>
    <property type="match status" value="1"/>
</dbReference>
<accession>A0AAE0F7U2</accession>
<proteinExistence type="predicted"/>
<gene>
    <name evidence="4" type="ORF">CYMTET_36479</name>
</gene>
<feature type="compositionally biased region" description="Acidic residues" evidence="3">
    <location>
        <begin position="97"/>
        <end position="132"/>
    </location>
</feature>